<sequence length="68" mass="7914">MLWADVKQELRREGTVDTTLADVRLNTLTLLRSFSSEKSATLMAHVEKLEEEMRQKFFLEVNSRNVSN</sequence>
<dbReference type="Proteomes" id="UP000005237">
    <property type="component" value="Unassembled WGS sequence"/>
</dbReference>
<organism evidence="1 2">
    <name type="scientific">Caenorhabditis japonica</name>
    <dbReference type="NCBI Taxonomy" id="281687"/>
    <lineage>
        <taxon>Eukaryota</taxon>
        <taxon>Metazoa</taxon>
        <taxon>Ecdysozoa</taxon>
        <taxon>Nematoda</taxon>
        <taxon>Chromadorea</taxon>
        <taxon>Rhabditida</taxon>
        <taxon>Rhabditina</taxon>
        <taxon>Rhabditomorpha</taxon>
        <taxon>Rhabditoidea</taxon>
        <taxon>Rhabditidae</taxon>
        <taxon>Peloderinae</taxon>
        <taxon>Caenorhabditis</taxon>
    </lineage>
</organism>
<keyword evidence="2" id="KW-1185">Reference proteome</keyword>
<evidence type="ECO:0000313" key="2">
    <source>
        <dbReference type="Proteomes" id="UP000005237"/>
    </source>
</evidence>
<reference evidence="2" key="1">
    <citation type="submission" date="2010-08" db="EMBL/GenBank/DDBJ databases">
        <authorList>
            <consortium name="Caenorhabditis japonica Sequencing Consortium"/>
            <person name="Wilson R.K."/>
        </authorList>
    </citation>
    <scope>NUCLEOTIDE SEQUENCE [LARGE SCALE GENOMIC DNA]</scope>
    <source>
        <strain evidence="2">DF5081</strain>
    </source>
</reference>
<dbReference type="EnsemblMetazoa" id="CJA33781.1">
    <property type="protein sequence ID" value="CJA33781.1"/>
    <property type="gene ID" value="WBGene00209628"/>
</dbReference>
<dbReference type="AlphaFoldDB" id="A0A8R1IFW8"/>
<name>A0A8R1IFW8_CAEJA</name>
<evidence type="ECO:0000313" key="1">
    <source>
        <dbReference type="EnsemblMetazoa" id="CJA33781.1"/>
    </source>
</evidence>
<reference evidence="1" key="2">
    <citation type="submission" date="2022-06" db="UniProtKB">
        <authorList>
            <consortium name="EnsemblMetazoa"/>
        </authorList>
    </citation>
    <scope>IDENTIFICATION</scope>
    <source>
        <strain evidence="1">DF5081</strain>
    </source>
</reference>
<proteinExistence type="predicted"/>
<accession>A0A8R1IFW8</accession>
<protein>
    <submittedName>
        <fullName evidence="1">Uncharacterized protein</fullName>
    </submittedName>
</protein>